<comment type="caution">
    <text evidence="5">The sequence shown here is derived from an EMBL/GenBank/DDBJ whole genome shotgun (WGS) entry which is preliminary data.</text>
</comment>
<feature type="domain" description="ABC transporter" evidence="4">
    <location>
        <begin position="4"/>
        <end position="234"/>
    </location>
</feature>
<keyword evidence="6" id="KW-1185">Reference proteome</keyword>
<organism evidence="5 6">
    <name type="scientific">Halalkalibacter alkaliphilus</name>
    <dbReference type="NCBI Taxonomy" id="2917993"/>
    <lineage>
        <taxon>Bacteria</taxon>
        <taxon>Bacillati</taxon>
        <taxon>Bacillota</taxon>
        <taxon>Bacilli</taxon>
        <taxon>Bacillales</taxon>
        <taxon>Bacillaceae</taxon>
        <taxon>Halalkalibacter</taxon>
    </lineage>
</organism>
<dbReference type="CDD" id="cd03293">
    <property type="entry name" value="ABC_NrtD_SsuB_transporters"/>
    <property type="match status" value="1"/>
</dbReference>
<gene>
    <name evidence="5" type="ORF">MF646_12225</name>
</gene>
<evidence type="ECO:0000313" key="6">
    <source>
        <dbReference type="Proteomes" id="UP001139150"/>
    </source>
</evidence>
<reference evidence="5" key="1">
    <citation type="submission" date="2022-02" db="EMBL/GenBank/DDBJ databases">
        <title>Halalkalibacter sp. nov. isolated from Lonar Lake, India.</title>
        <authorList>
            <person name="Joshi A."/>
            <person name="Thite S."/>
            <person name="Lodha T."/>
        </authorList>
    </citation>
    <scope>NUCLEOTIDE SEQUENCE</scope>
    <source>
        <strain evidence="5">MEB205</strain>
    </source>
</reference>
<dbReference type="SUPFAM" id="SSF52540">
    <property type="entry name" value="P-loop containing nucleoside triphosphate hydrolases"/>
    <property type="match status" value="1"/>
</dbReference>
<dbReference type="Proteomes" id="UP001139150">
    <property type="component" value="Unassembled WGS sequence"/>
</dbReference>
<dbReference type="InterPro" id="IPR017871">
    <property type="entry name" value="ABC_transporter-like_CS"/>
</dbReference>
<dbReference type="PROSITE" id="PS50893">
    <property type="entry name" value="ABC_TRANSPORTER_2"/>
    <property type="match status" value="1"/>
</dbReference>
<evidence type="ECO:0000259" key="4">
    <source>
        <dbReference type="PROSITE" id="PS50893"/>
    </source>
</evidence>
<accession>A0A9X2CTD1</accession>
<evidence type="ECO:0000256" key="1">
    <source>
        <dbReference type="ARBA" id="ARBA00022448"/>
    </source>
</evidence>
<protein>
    <submittedName>
        <fullName evidence="5">ABC transporter ATP-binding protein</fullName>
    </submittedName>
</protein>
<keyword evidence="1" id="KW-0813">Transport</keyword>
<name>A0A9X2CTD1_9BACI</name>
<keyword evidence="2" id="KW-0547">Nucleotide-binding</keyword>
<dbReference type="PROSITE" id="PS00211">
    <property type="entry name" value="ABC_TRANSPORTER_1"/>
    <property type="match status" value="1"/>
</dbReference>
<dbReference type="Gene3D" id="3.40.50.300">
    <property type="entry name" value="P-loop containing nucleotide triphosphate hydrolases"/>
    <property type="match status" value="1"/>
</dbReference>
<dbReference type="InterPro" id="IPR027417">
    <property type="entry name" value="P-loop_NTPase"/>
</dbReference>
<dbReference type="InterPro" id="IPR003439">
    <property type="entry name" value="ABC_transporter-like_ATP-bd"/>
</dbReference>
<sequence length="256" mass="28529">MATLQLQDVSLGYLTKREATLALESITFSVEDGEFLSILGPSGCGKTTLLSIIAGLLTPTTGQVTLGHKPINATSNIGYMLQQDYLFPWRTIEDNITLGLKIKGVYSDSTKMTALNWLTQLGLADKKDLFPNQLSGGMRQRVALVRMLATNPAMMLLDEPFSALDYQTKLKLEDLVFQTLKKEKKTAILVTHDIAEAIAMSDRVILLSPRPGRIHRIFNIPNDIACVLPFQARQHKDFNDQFQLIWKEMESLASTS</sequence>
<dbReference type="Pfam" id="PF00005">
    <property type="entry name" value="ABC_tran"/>
    <property type="match status" value="1"/>
</dbReference>
<dbReference type="InterPro" id="IPR050166">
    <property type="entry name" value="ABC_transporter_ATP-bind"/>
</dbReference>
<dbReference type="PANTHER" id="PTHR42788">
    <property type="entry name" value="TAURINE IMPORT ATP-BINDING PROTEIN-RELATED"/>
    <property type="match status" value="1"/>
</dbReference>
<dbReference type="GO" id="GO:0005524">
    <property type="term" value="F:ATP binding"/>
    <property type="evidence" value="ECO:0007669"/>
    <property type="project" value="UniProtKB-KW"/>
</dbReference>
<dbReference type="PANTHER" id="PTHR42788:SF21">
    <property type="entry name" value="ABC TRANSPORTER ATP-BINDING PROTEIN"/>
    <property type="match status" value="1"/>
</dbReference>
<proteinExistence type="predicted"/>
<dbReference type="RefSeq" id="WP_250096778.1">
    <property type="nucleotide sequence ID" value="NZ_JAKRYL010000011.1"/>
</dbReference>
<keyword evidence="3 5" id="KW-0067">ATP-binding</keyword>
<evidence type="ECO:0000256" key="2">
    <source>
        <dbReference type="ARBA" id="ARBA00022741"/>
    </source>
</evidence>
<evidence type="ECO:0000256" key="3">
    <source>
        <dbReference type="ARBA" id="ARBA00022840"/>
    </source>
</evidence>
<dbReference type="EMBL" id="JAKRYL010000011">
    <property type="protein sequence ID" value="MCL7747888.1"/>
    <property type="molecule type" value="Genomic_DNA"/>
</dbReference>
<dbReference type="AlphaFoldDB" id="A0A9X2CTD1"/>
<evidence type="ECO:0000313" key="5">
    <source>
        <dbReference type="EMBL" id="MCL7747888.1"/>
    </source>
</evidence>
<dbReference type="GO" id="GO:0016887">
    <property type="term" value="F:ATP hydrolysis activity"/>
    <property type="evidence" value="ECO:0007669"/>
    <property type="project" value="InterPro"/>
</dbReference>
<dbReference type="SMART" id="SM00382">
    <property type="entry name" value="AAA"/>
    <property type="match status" value="1"/>
</dbReference>
<dbReference type="InterPro" id="IPR003593">
    <property type="entry name" value="AAA+_ATPase"/>
</dbReference>